<keyword evidence="2" id="KW-0472">Membrane</keyword>
<dbReference type="InterPro" id="IPR013087">
    <property type="entry name" value="Znf_C2H2_type"/>
</dbReference>
<dbReference type="OrthoDB" id="2687452at2759"/>
<reference evidence="4" key="1">
    <citation type="journal article" date="2020" name="Stud. Mycol.">
        <title>101 Dothideomycetes genomes: a test case for predicting lifestyles and emergence of pathogens.</title>
        <authorList>
            <person name="Haridas S."/>
            <person name="Albert R."/>
            <person name="Binder M."/>
            <person name="Bloem J."/>
            <person name="Labutti K."/>
            <person name="Salamov A."/>
            <person name="Andreopoulos B."/>
            <person name="Baker S."/>
            <person name="Barry K."/>
            <person name="Bills G."/>
            <person name="Bluhm B."/>
            <person name="Cannon C."/>
            <person name="Castanera R."/>
            <person name="Culley D."/>
            <person name="Daum C."/>
            <person name="Ezra D."/>
            <person name="Gonzalez J."/>
            <person name="Henrissat B."/>
            <person name="Kuo A."/>
            <person name="Liang C."/>
            <person name="Lipzen A."/>
            <person name="Lutzoni F."/>
            <person name="Magnuson J."/>
            <person name="Mondo S."/>
            <person name="Nolan M."/>
            <person name="Ohm R."/>
            <person name="Pangilinan J."/>
            <person name="Park H.-J."/>
            <person name="Ramirez L."/>
            <person name="Alfaro M."/>
            <person name="Sun H."/>
            <person name="Tritt A."/>
            <person name="Yoshinaga Y."/>
            <person name="Zwiers L.-H."/>
            <person name="Turgeon B."/>
            <person name="Goodwin S."/>
            <person name="Spatafora J."/>
            <person name="Crous P."/>
            <person name="Grigoriev I."/>
        </authorList>
    </citation>
    <scope>NUCLEOTIDE SEQUENCE</scope>
    <source>
        <strain evidence="4">CBS 107.79</strain>
    </source>
</reference>
<gene>
    <name evidence="4" type="ORF">BU23DRAFT_656829</name>
</gene>
<dbReference type="PROSITE" id="PS00028">
    <property type="entry name" value="ZINC_FINGER_C2H2_1"/>
    <property type="match status" value="1"/>
</dbReference>
<keyword evidence="1" id="KW-0862">Zinc</keyword>
<dbReference type="EMBL" id="ML976724">
    <property type="protein sequence ID" value="KAF1968107.1"/>
    <property type="molecule type" value="Genomic_DNA"/>
</dbReference>
<feature type="transmembrane region" description="Helical" evidence="2">
    <location>
        <begin position="195"/>
        <end position="214"/>
    </location>
</feature>
<evidence type="ECO:0000313" key="4">
    <source>
        <dbReference type="EMBL" id="KAF1968107.1"/>
    </source>
</evidence>
<protein>
    <recommendedName>
        <fullName evidence="3">C2H2-type domain-containing protein</fullName>
    </recommendedName>
</protein>
<name>A0A6A5V461_9PLEO</name>
<keyword evidence="1" id="KW-0479">Metal-binding</keyword>
<dbReference type="AlphaFoldDB" id="A0A6A5V461"/>
<dbReference type="PROSITE" id="PS50157">
    <property type="entry name" value="ZINC_FINGER_C2H2_2"/>
    <property type="match status" value="1"/>
</dbReference>
<keyword evidence="1" id="KW-0863">Zinc-finger</keyword>
<proteinExistence type="predicted"/>
<sequence length="228" mass="25485">MQAYQTPQIDITNQNLTTQSSLYRLDLANYPVEQIPQVFGEGFQTVSDPDVPFMDTTFNTHSELNPLCFGRDQILGAGFEAPGYNTLFLESDFSTGGFTAHDAQLLAPQATFAPNAPSKSNISRTRDIFHATGTPGMRRSRHACSFTGCKKTFGRPAEFRRHMKTIHKRDETPGIQCMMCNYTYPRIDKVVDSSMLIGFLLAGFFAAHLSPLFFQIDSHQQESVITLP</sequence>
<keyword evidence="2" id="KW-0812">Transmembrane</keyword>
<keyword evidence="2" id="KW-1133">Transmembrane helix</keyword>
<evidence type="ECO:0000256" key="2">
    <source>
        <dbReference type="SAM" id="Phobius"/>
    </source>
</evidence>
<dbReference type="Gene3D" id="3.30.160.60">
    <property type="entry name" value="Classic Zinc Finger"/>
    <property type="match status" value="1"/>
</dbReference>
<evidence type="ECO:0000259" key="3">
    <source>
        <dbReference type="PROSITE" id="PS50157"/>
    </source>
</evidence>
<accession>A0A6A5V461</accession>
<keyword evidence="5" id="KW-1185">Reference proteome</keyword>
<dbReference type="GO" id="GO:0008270">
    <property type="term" value="F:zinc ion binding"/>
    <property type="evidence" value="ECO:0007669"/>
    <property type="project" value="UniProtKB-KW"/>
</dbReference>
<dbReference type="Proteomes" id="UP000800036">
    <property type="component" value="Unassembled WGS sequence"/>
</dbReference>
<evidence type="ECO:0000313" key="5">
    <source>
        <dbReference type="Proteomes" id="UP000800036"/>
    </source>
</evidence>
<evidence type="ECO:0000256" key="1">
    <source>
        <dbReference type="PROSITE-ProRule" id="PRU00042"/>
    </source>
</evidence>
<dbReference type="SMART" id="SM00355">
    <property type="entry name" value="ZnF_C2H2"/>
    <property type="match status" value="1"/>
</dbReference>
<feature type="domain" description="C2H2-type" evidence="3">
    <location>
        <begin position="142"/>
        <end position="172"/>
    </location>
</feature>
<organism evidence="4 5">
    <name type="scientific">Bimuria novae-zelandiae CBS 107.79</name>
    <dbReference type="NCBI Taxonomy" id="1447943"/>
    <lineage>
        <taxon>Eukaryota</taxon>
        <taxon>Fungi</taxon>
        <taxon>Dikarya</taxon>
        <taxon>Ascomycota</taxon>
        <taxon>Pezizomycotina</taxon>
        <taxon>Dothideomycetes</taxon>
        <taxon>Pleosporomycetidae</taxon>
        <taxon>Pleosporales</taxon>
        <taxon>Massarineae</taxon>
        <taxon>Didymosphaeriaceae</taxon>
        <taxon>Bimuria</taxon>
    </lineage>
</organism>